<evidence type="ECO:0000256" key="1">
    <source>
        <dbReference type="ARBA" id="ARBA00038090"/>
    </source>
</evidence>
<evidence type="ECO:0000313" key="5">
    <source>
        <dbReference type="Proteomes" id="UP000291020"/>
    </source>
</evidence>
<protein>
    <recommendedName>
        <fullName evidence="3">Essential protein Yae1 N-terminal domain-containing protein</fullName>
    </recommendedName>
</protein>
<reference evidence="4" key="2">
    <citation type="submission" date="2025-08" db="UniProtKB">
        <authorList>
            <consortium name="Ensembl"/>
        </authorList>
    </citation>
    <scope>IDENTIFICATION</scope>
</reference>
<dbReference type="Pfam" id="PF09811">
    <property type="entry name" value="Yae1_N"/>
    <property type="match status" value="1"/>
</dbReference>
<feature type="domain" description="Essential protein Yae1 N-terminal" evidence="3">
    <location>
        <begin position="165"/>
        <end position="203"/>
    </location>
</feature>
<dbReference type="InterPro" id="IPR019191">
    <property type="entry name" value="Essential_protein_Yae1_N"/>
</dbReference>
<feature type="compositionally biased region" description="Basic and acidic residues" evidence="2">
    <location>
        <begin position="89"/>
        <end position="98"/>
    </location>
</feature>
<organism evidence="4 5">
    <name type="scientific">Gopherus agassizii</name>
    <name type="common">Agassiz's desert tortoise</name>
    <dbReference type="NCBI Taxonomy" id="38772"/>
    <lineage>
        <taxon>Eukaryota</taxon>
        <taxon>Metazoa</taxon>
        <taxon>Chordata</taxon>
        <taxon>Craniata</taxon>
        <taxon>Vertebrata</taxon>
        <taxon>Euteleostomi</taxon>
        <taxon>Archelosauria</taxon>
        <taxon>Testudinata</taxon>
        <taxon>Testudines</taxon>
        <taxon>Cryptodira</taxon>
        <taxon>Durocryptodira</taxon>
        <taxon>Testudinoidea</taxon>
        <taxon>Testudinidae</taxon>
        <taxon>Gopherus</taxon>
    </lineage>
</organism>
<comment type="similarity">
    <text evidence="1">Belongs to the LTO1 family.</text>
</comment>
<dbReference type="PANTHER" id="PTHR28532:SF1">
    <property type="entry name" value="ORAL CANCER OVEREXPRESSED 1"/>
    <property type="match status" value="1"/>
</dbReference>
<keyword evidence="5" id="KW-1185">Reference proteome</keyword>
<feature type="compositionally biased region" description="Basic residues" evidence="2">
    <location>
        <begin position="78"/>
        <end position="88"/>
    </location>
</feature>
<feature type="compositionally biased region" description="Low complexity" evidence="2">
    <location>
        <begin position="100"/>
        <end position="111"/>
    </location>
</feature>
<dbReference type="AlphaFoldDB" id="A0A452HJV9"/>
<name>A0A452HJV9_9SAUR</name>
<dbReference type="Proteomes" id="UP000291020">
    <property type="component" value="Unassembled WGS sequence"/>
</dbReference>
<sequence length="280" mass="30326">MGRDAPGEPADSDLLGPSPGPEPCEMPPASSVAPGSGRAANPLAEGWGCGDPTREGAARATIGGRFHGRQPEGLRGAGRVRRSHAHYPRRCDGDRPARDAPSSLRTRSASAPSPPARRPFLACPERSCARGREFGEIRGAMEAAAGASDVFDAIVMAEERFHGEGYQEGYAEGSHVGVTEGRRHGALHGAKIGSEIGYYLGFALTWQHLLHRSAEEKPSKKIKALETLIGMIQKYPYEDPTYDKLHEDLEKIRGKFKQVCSLLNIQSDFRINPERSALTF</sequence>
<reference evidence="4" key="3">
    <citation type="submission" date="2025-09" db="UniProtKB">
        <authorList>
            <consortium name="Ensembl"/>
        </authorList>
    </citation>
    <scope>IDENTIFICATION</scope>
</reference>
<evidence type="ECO:0000256" key="2">
    <source>
        <dbReference type="SAM" id="MobiDB-lite"/>
    </source>
</evidence>
<feature type="region of interest" description="Disordered" evidence="2">
    <location>
        <begin position="1"/>
        <end position="120"/>
    </location>
</feature>
<proteinExistence type="inferred from homology"/>
<evidence type="ECO:0000313" key="4">
    <source>
        <dbReference type="Ensembl" id="ENSGAGP00000015198.1"/>
    </source>
</evidence>
<dbReference type="PANTHER" id="PTHR28532">
    <property type="entry name" value="GEO13458P1"/>
    <property type="match status" value="1"/>
</dbReference>
<dbReference type="STRING" id="38772.ENSGAGP00000015198"/>
<accession>A0A452HJV9</accession>
<dbReference type="InterPro" id="IPR052436">
    <property type="entry name" value="LTO1_adapter"/>
</dbReference>
<dbReference type="Ensembl" id="ENSGAGT00000017357.1">
    <property type="protein sequence ID" value="ENSGAGP00000015198.1"/>
    <property type="gene ID" value="ENSGAGG00000011473.1"/>
</dbReference>
<evidence type="ECO:0000259" key="3">
    <source>
        <dbReference type="Pfam" id="PF09811"/>
    </source>
</evidence>
<reference evidence="5" key="1">
    <citation type="journal article" date="2017" name="PLoS ONE">
        <title>The Agassiz's desert tortoise genome provides a resource for the conservation of a threatened species.</title>
        <authorList>
            <person name="Tollis M."/>
            <person name="DeNardo D.F."/>
            <person name="Cornelius J.A."/>
            <person name="Dolby G.A."/>
            <person name="Edwards T."/>
            <person name="Henen B.T."/>
            <person name="Karl A.E."/>
            <person name="Murphy R.W."/>
            <person name="Kusumi K."/>
        </authorList>
    </citation>
    <scope>NUCLEOTIDE SEQUENCE [LARGE SCALE GENOMIC DNA]</scope>
</reference>